<dbReference type="InterPro" id="IPR053134">
    <property type="entry name" value="RNA-dir_DNA_polymerase"/>
</dbReference>
<reference evidence="3" key="2">
    <citation type="journal article" date="2024" name="Plant">
        <title>Genomic evolution and insights into agronomic trait innovations of Sesamum species.</title>
        <authorList>
            <person name="Miao H."/>
            <person name="Wang L."/>
            <person name="Qu L."/>
            <person name="Liu H."/>
            <person name="Sun Y."/>
            <person name="Le M."/>
            <person name="Wang Q."/>
            <person name="Wei S."/>
            <person name="Zheng Y."/>
            <person name="Lin W."/>
            <person name="Duan Y."/>
            <person name="Cao H."/>
            <person name="Xiong S."/>
            <person name="Wang X."/>
            <person name="Wei L."/>
            <person name="Li C."/>
            <person name="Ma Q."/>
            <person name="Ju M."/>
            <person name="Zhao R."/>
            <person name="Li G."/>
            <person name="Mu C."/>
            <person name="Tian Q."/>
            <person name="Mei H."/>
            <person name="Zhang T."/>
            <person name="Gao T."/>
            <person name="Zhang H."/>
        </authorList>
    </citation>
    <scope>NUCLEOTIDE SEQUENCE</scope>
    <source>
        <strain evidence="3">G02</strain>
    </source>
</reference>
<dbReference type="CDD" id="cd01647">
    <property type="entry name" value="RT_LTR"/>
    <property type="match status" value="1"/>
</dbReference>
<dbReference type="AlphaFoldDB" id="A0AAW2KLH3"/>
<dbReference type="Gene3D" id="2.40.70.10">
    <property type="entry name" value="Acid Proteases"/>
    <property type="match status" value="1"/>
</dbReference>
<organism evidence="3">
    <name type="scientific">Sesamum radiatum</name>
    <name type="common">Black benniseed</name>
    <dbReference type="NCBI Taxonomy" id="300843"/>
    <lineage>
        <taxon>Eukaryota</taxon>
        <taxon>Viridiplantae</taxon>
        <taxon>Streptophyta</taxon>
        <taxon>Embryophyta</taxon>
        <taxon>Tracheophyta</taxon>
        <taxon>Spermatophyta</taxon>
        <taxon>Magnoliopsida</taxon>
        <taxon>eudicotyledons</taxon>
        <taxon>Gunneridae</taxon>
        <taxon>Pentapetalae</taxon>
        <taxon>asterids</taxon>
        <taxon>lamiids</taxon>
        <taxon>Lamiales</taxon>
        <taxon>Pedaliaceae</taxon>
        <taxon>Sesamum</taxon>
    </lineage>
</organism>
<dbReference type="InterPro" id="IPR043128">
    <property type="entry name" value="Rev_trsase/Diguanyl_cyclase"/>
</dbReference>
<dbReference type="InterPro" id="IPR021109">
    <property type="entry name" value="Peptidase_aspartic_dom_sf"/>
</dbReference>
<dbReference type="Gene3D" id="3.10.10.10">
    <property type="entry name" value="HIV Type 1 Reverse Transcriptase, subunit A, domain 1"/>
    <property type="match status" value="1"/>
</dbReference>
<reference evidence="3" key="1">
    <citation type="submission" date="2020-06" db="EMBL/GenBank/DDBJ databases">
        <authorList>
            <person name="Li T."/>
            <person name="Hu X."/>
            <person name="Zhang T."/>
            <person name="Song X."/>
            <person name="Zhang H."/>
            <person name="Dai N."/>
            <person name="Sheng W."/>
            <person name="Hou X."/>
            <person name="Wei L."/>
        </authorList>
    </citation>
    <scope>NUCLEOTIDE SEQUENCE</scope>
    <source>
        <strain evidence="3">G02</strain>
        <tissue evidence="3">Leaf</tissue>
    </source>
</reference>
<dbReference type="SUPFAM" id="SSF50630">
    <property type="entry name" value="Acid proteases"/>
    <property type="match status" value="1"/>
</dbReference>
<evidence type="ECO:0000256" key="1">
    <source>
        <dbReference type="SAM" id="MobiDB-lite"/>
    </source>
</evidence>
<accession>A0AAW2KLH3</accession>
<dbReference type="Gene3D" id="3.30.70.270">
    <property type="match status" value="1"/>
</dbReference>
<gene>
    <name evidence="3" type="ORF">Sradi_6149600</name>
</gene>
<comment type="caution">
    <text evidence="3">The sequence shown here is derived from an EMBL/GenBank/DDBJ whole genome shotgun (WGS) entry which is preliminary data.</text>
</comment>
<keyword evidence="3" id="KW-0695">RNA-directed DNA polymerase</keyword>
<dbReference type="Pfam" id="PF13975">
    <property type="entry name" value="gag-asp_proteas"/>
    <property type="match status" value="1"/>
</dbReference>
<feature type="compositionally biased region" description="Basic and acidic residues" evidence="1">
    <location>
        <begin position="163"/>
        <end position="177"/>
    </location>
</feature>
<dbReference type="PANTHER" id="PTHR24559:SF443">
    <property type="entry name" value="RNA-DIRECTED DNA POLYMERASE HOMOLOG"/>
    <property type="match status" value="1"/>
</dbReference>
<name>A0AAW2KLH3_SESRA</name>
<protein>
    <submittedName>
        <fullName evidence="3">RNA-directed DNA polymerase</fullName>
    </submittedName>
</protein>
<dbReference type="Pfam" id="PF00078">
    <property type="entry name" value="RVT_1"/>
    <property type="match status" value="1"/>
</dbReference>
<dbReference type="Pfam" id="PF03732">
    <property type="entry name" value="Retrotrans_gag"/>
    <property type="match status" value="1"/>
</dbReference>
<dbReference type="SUPFAM" id="SSF56672">
    <property type="entry name" value="DNA/RNA polymerases"/>
    <property type="match status" value="1"/>
</dbReference>
<feature type="domain" description="Reverse transcriptase" evidence="2">
    <location>
        <begin position="347"/>
        <end position="526"/>
    </location>
</feature>
<dbReference type="EMBL" id="JACGWJ010000028">
    <property type="protein sequence ID" value="KAL0307323.1"/>
    <property type="molecule type" value="Genomic_DNA"/>
</dbReference>
<evidence type="ECO:0000259" key="2">
    <source>
        <dbReference type="PROSITE" id="PS50878"/>
    </source>
</evidence>
<dbReference type="InterPro" id="IPR043502">
    <property type="entry name" value="DNA/RNA_pol_sf"/>
</dbReference>
<dbReference type="CDD" id="cd00303">
    <property type="entry name" value="retropepsin_like"/>
    <property type="match status" value="1"/>
</dbReference>
<dbReference type="GO" id="GO:0003964">
    <property type="term" value="F:RNA-directed DNA polymerase activity"/>
    <property type="evidence" value="ECO:0007669"/>
    <property type="project" value="UniProtKB-KW"/>
</dbReference>
<dbReference type="InterPro" id="IPR005162">
    <property type="entry name" value="Retrotrans_gag_dom"/>
</dbReference>
<keyword evidence="3" id="KW-0548">Nucleotidyltransferase</keyword>
<feature type="region of interest" description="Disordered" evidence="1">
    <location>
        <begin position="158"/>
        <end position="184"/>
    </location>
</feature>
<dbReference type="PANTHER" id="PTHR24559">
    <property type="entry name" value="TRANSPOSON TY3-I GAG-POL POLYPROTEIN"/>
    <property type="match status" value="1"/>
</dbReference>
<sequence>MGQRAIAAVEEMSILTDAVDVKVESLQAEVNLLKLVVGREEDRATWCTCLSDDASANRDKIETWDVLKKELKDQFLPCNTSWFTRESLRKLKHSGTVRDYVKEFSYLMLDIRDMFEENKLFNFLSGLQAWAQTELRCQGIKDLPSAIAATNQLVDFRVTSGSEPEKKKKDSGKDKGKSGKVRKDKNFKKKKNKELLGAMQEKPPKQRGLLYVWVQINGKLVMTMLDTGATHKFVADREIQNLGLTLAQHSSRIKAVNSEVKPIQDVVCVDLKVGSWTGKCNLMVVPLDDFDVILVMDFMLLAHAMVPRHAIDHAIELEPRARLPAQACYRMCLAKLEELRKQLDGLLEAGLIQPSKAPYSSPILFQRKQDGSMRMCMDYRALSKVTIKNKDHIPNAIDLFDKLTKANYYTKIDLRSGYWQVRVARGDEPKTTCMTRYDFFEFLVMLFGLTNAPATFCNLMNDVLYEFLNRFVAVYLDDIVVYSELLTNYLRFLRAVFQTLREYELYAKKEKGEFCCEQITFLGHVISQENIHMDSRKAKSVDDWAIPSKVC</sequence>
<keyword evidence="3" id="KW-0808">Transferase</keyword>
<proteinExistence type="predicted"/>
<evidence type="ECO:0000313" key="3">
    <source>
        <dbReference type="EMBL" id="KAL0307323.1"/>
    </source>
</evidence>
<dbReference type="PROSITE" id="PS50878">
    <property type="entry name" value="RT_POL"/>
    <property type="match status" value="1"/>
</dbReference>
<dbReference type="InterPro" id="IPR000477">
    <property type="entry name" value="RT_dom"/>
</dbReference>